<evidence type="ECO:0000313" key="2">
    <source>
        <dbReference type="EMBL" id="TDG39453.1"/>
    </source>
</evidence>
<dbReference type="OMA" id="IDSCGVA"/>
<gene>
    <name evidence="2" type="ORF">AWZ03_014126</name>
</gene>
<feature type="chain" id="PRO_5019830950" description="Protein TsetseEP domain-containing protein" evidence="1">
    <location>
        <begin position="23"/>
        <end position="191"/>
    </location>
</feature>
<name>A0A484ASU7_DRONA</name>
<evidence type="ECO:0000256" key="1">
    <source>
        <dbReference type="SAM" id="SignalP"/>
    </source>
</evidence>
<dbReference type="EMBL" id="LSRL02001038">
    <property type="protein sequence ID" value="TDG39453.1"/>
    <property type="molecule type" value="Genomic_DNA"/>
</dbReference>
<dbReference type="OrthoDB" id="7866492at2759"/>
<organism evidence="2 3">
    <name type="scientific">Drosophila navojoa</name>
    <name type="common">Fruit fly</name>
    <dbReference type="NCBI Taxonomy" id="7232"/>
    <lineage>
        <taxon>Eukaryota</taxon>
        <taxon>Metazoa</taxon>
        <taxon>Ecdysozoa</taxon>
        <taxon>Arthropoda</taxon>
        <taxon>Hexapoda</taxon>
        <taxon>Insecta</taxon>
        <taxon>Pterygota</taxon>
        <taxon>Neoptera</taxon>
        <taxon>Endopterygota</taxon>
        <taxon>Diptera</taxon>
        <taxon>Brachycera</taxon>
        <taxon>Muscomorpha</taxon>
        <taxon>Ephydroidea</taxon>
        <taxon>Drosophilidae</taxon>
        <taxon>Drosophila</taxon>
    </lineage>
</organism>
<dbReference type="AlphaFoldDB" id="A0A484ASU7"/>
<keyword evidence="3" id="KW-1185">Reference proteome</keyword>
<sequence>MKSLTLCLLVLISGSCLLSSNAKTITDESNSVSYEEVELYSDDGFLKTVEKILMKVLTTVRGVNCTMKTVADILIATTKYVDSIDACGMAVPKEVAKIVKCCKDIIAICDDIIHLNSTICAAEEDGKMTSGKCFLKLLEATMKLTRKLNTALKLIAKLPANTEACFVDATNQVVESYNNFLPNINKCIDEM</sequence>
<feature type="signal peptide" evidence="1">
    <location>
        <begin position="1"/>
        <end position="22"/>
    </location>
</feature>
<dbReference type="Proteomes" id="UP000295192">
    <property type="component" value="Unassembled WGS sequence"/>
</dbReference>
<accession>A0A484ASU7</accession>
<evidence type="ECO:0000313" key="3">
    <source>
        <dbReference type="Proteomes" id="UP000295192"/>
    </source>
</evidence>
<protein>
    <recommendedName>
        <fullName evidence="4">Protein TsetseEP domain-containing protein</fullName>
    </recommendedName>
</protein>
<proteinExistence type="predicted"/>
<evidence type="ECO:0008006" key="4">
    <source>
        <dbReference type="Google" id="ProtNLM"/>
    </source>
</evidence>
<comment type="caution">
    <text evidence="2">The sequence shown here is derived from an EMBL/GenBank/DDBJ whole genome shotgun (WGS) entry which is preliminary data.</text>
</comment>
<dbReference type="PROSITE" id="PS51257">
    <property type="entry name" value="PROKAR_LIPOPROTEIN"/>
    <property type="match status" value="1"/>
</dbReference>
<reference evidence="2 3" key="1">
    <citation type="journal article" date="2019" name="J. Hered.">
        <title>An Improved Genome Assembly for Drosophila navojoa, the Basal Species in the mojavensis Cluster.</title>
        <authorList>
            <person name="Vanderlinde T."/>
            <person name="Dupim E.G."/>
            <person name="Nazario-Yepiz N.O."/>
            <person name="Carvalho A.B."/>
        </authorList>
    </citation>
    <scope>NUCLEOTIDE SEQUENCE [LARGE SCALE GENOMIC DNA]</scope>
    <source>
        <strain evidence="2">Navoj_Jal97</strain>
        <tissue evidence="2">Whole organism</tissue>
    </source>
</reference>
<keyword evidence="1" id="KW-0732">Signal</keyword>